<evidence type="ECO:0000313" key="2">
    <source>
        <dbReference type="EMBL" id="SVA20217.1"/>
    </source>
</evidence>
<dbReference type="PANTHER" id="PTHR42686:SF1">
    <property type="entry name" value="GH17980P-RELATED"/>
    <property type="match status" value="1"/>
</dbReference>
<dbReference type="Gene3D" id="3.20.20.100">
    <property type="entry name" value="NADP-dependent oxidoreductase domain"/>
    <property type="match status" value="1"/>
</dbReference>
<name>A0A381TYX4_9ZZZZ</name>
<dbReference type="Pfam" id="PF00248">
    <property type="entry name" value="Aldo_ket_red"/>
    <property type="match status" value="1"/>
</dbReference>
<dbReference type="AlphaFoldDB" id="A0A381TYX4"/>
<dbReference type="GO" id="GO:0016491">
    <property type="term" value="F:oxidoreductase activity"/>
    <property type="evidence" value="ECO:0007669"/>
    <property type="project" value="InterPro"/>
</dbReference>
<feature type="domain" description="NADP-dependent oxidoreductase" evidence="1">
    <location>
        <begin position="16"/>
        <end position="245"/>
    </location>
</feature>
<organism evidence="2">
    <name type="scientific">marine metagenome</name>
    <dbReference type="NCBI Taxonomy" id="408172"/>
    <lineage>
        <taxon>unclassified sequences</taxon>
        <taxon>metagenomes</taxon>
        <taxon>ecological metagenomes</taxon>
    </lineage>
</organism>
<sequence length="322" mass="36331">MNRTLLGRTGVNVSVISLGTWSYGGPSTVGNVAVGWGGQYDDDSKSALAKAWELGINHWDTADVYGNGRSESVIGTMWDTIPRDDIFLATKVGWDQGPYKHWYHPDHMRNNMEQSLKNLKTDCVDLMYLHHCNFGKKEEFFDDALEMVRRFQDEGKTRFIGLSDWSSEKIMDFIIRCDPDVVQPLRNVVDDTYESSGLKNYIDTHNLGICFFSPLKHGLLTGKYTEPVTFTNGDHRSGVKEFQDTTLLKIILSNKTLLEQRFFNHPNPVLHGLVDALLSDAPTGCALLGQRNVQQVRAAATLGELLSATDTEWVKAIYHFQH</sequence>
<proteinExistence type="predicted"/>
<accession>A0A381TYX4</accession>
<gene>
    <name evidence="2" type="ORF">METZ01_LOCUS73071</name>
</gene>
<protein>
    <recommendedName>
        <fullName evidence="1">NADP-dependent oxidoreductase domain-containing protein</fullName>
    </recommendedName>
</protein>
<dbReference type="InterPro" id="IPR020471">
    <property type="entry name" value="AKR"/>
</dbReference>
<dbReference type="GO" id="GO:0005829">
    <property type="term" value="C:cytosol"/>
    <property type="evidence" value="ECO:0007669"/>
    <property type="project" value="TreeGrafter"/>
</dbReference>
<evidence type="ECO:0000259" key="1">
    <source>
        <dbReference type="Pfam" id="PF00248"/>
    </source>
</evidence>
<dbReference type="SUPFAM" id="SSF51430">
    <property type="entry name" value="NAD(P)-linked oxidoreductase"/>
    <property type="match status" value="1"/>
</dbReference>
<dbReference type="InterPro" id="IPR036812">
    <property type="entry name" value="NAD(P)_OxRdtase_dom_sf"/>
</dbReference>
<dbReference type="PANTHER" id="PTHR42686">
    <property type="entry name" value="GH17980P-RELATED"/>
    <property type="match status" value="1"/>
</dbReference>
<reference evidence="2" key="1">
    <citation type="submission" date="2018-05" db="EMBL/GenBank/DDBJ databases">
        <authorList>
            <person name="Lanie J.A."/>
            <person name="Ng W.-L."/>
            <person name="Kazmierczak K.M."/>
            <person name="Andrzejewski T.M."/>
            <person name="Davidsen T.M."/>
            <person name="Wayne K.J."/>
            <person name="Tettelin H."/>
            <person name="Glass J.I."/>
            <person name="Rusch D."/>
            <person name="Podicherti R."/>
            <person name="Tsui H.-C.T."/>
            <person name="Winkler M.E."/>
        </authorList>
    </citation>
    <scope>NUCLEOTIDE SEQUENCE</scope>
</reference>
<dbReference type="EMBL" id="UINC01005268">
    <property type="protein sequence ID" value="SVA20217.1"/>
    <property type="molecule type" value="Genomic_DNA"/>
</dbReference>
<dbReference type="InterPro" id="IPR023210">
    <property type="entry name" value="NADP_OxRdtase_dom"/>
</dbReference>
<dbReference type="PRINTS" id="PR00069">
    <property type="entry name" value="ALDKETRDTASE"/>
</dbReference>